<dbReference type="GO" id="GO:0016020">
    <property type="term" value="C:membrane"/>
    <property type="evidence" value="ECO:0007669"/>
    <property type="project" value="TreeGrafter"/>
</dbReference>
<feature type="signal peptide" evidence="2">
    <location>
        <begin position="1"/>
        <end position="32"/>
    </location>
</feature>
<dbReference type="AlphaFoldDB" id="A0AA88U3F6"/>
<organism evidence="4 5">
    <name type="scientific">Escallonia rubra</name>
    <dbReference type="NCBI Taxonomy" id="112253"/>
    <lineage>
        <taxon>Eukaryota</taxon>
        <taxon>Viridiplantae</taxon>
        <taxon>Streptophyta</taxon>
        <taxon>Embryophyta</taxon>
        <taxon>Tracheophyta</taxon>
        <taxon>Spermatophyta</taxon>
        <taxon>Magnoliopsida</taxon>
        <taxon>eudicotyledons</taxon>
        <taxon>Gunneridae</taxon>
        <taxon>Pentapetalae</taxon>
        <taxon>asterids</taxon>
        <taxon>campanulids</taxon>
        <taxon>Escalloniales</taxon>
        <taxon>Escalloniaceae</taxon>
        <taxon>Escallonia</taxon>
    </lineage>
</organism>
<keyword evidence="5" id="KW-1185">Reference proteome</keyword>
<feature type="chain" id="PRO_5041691095" description="Protein kinase domain-containing protein" evidence="2">
    <location>
        <begin position="33"/>
        <end position="396"/>
    </location>
</feature>
<dbReference type="InterPro" id="IPR011009">
    <property type="entry name" value="Kinase-like_dom_sf"/>
</dbReference>
<dbReference type="FunFam" id="1.10.510.10:FF:000583">
    <property type="entry name" value="Inactive leucine-rich repeat receptor-like protein kinase CORYNE"/>
    <property type="match status" value="1"/>
</dbReference>
<sequence length="396" mass="44360">MEKIEDILFLSNSSSRSLKLVLLLIVCLQVQCQERVVKHISTQPPSPAMAPEIRNRFGRILLSILCGVITGLFCALIVACLVRCFIGYMNKTPILKGPVVFSPKIDPKTLQLALGNENQLLGSSPNGKYYKTVLDNGLTIAVKRLEPIEDDTPEAQRKSAKRRIQQELEMLASLRDRNLMSLRAYVRESDRFSLVYDYVANGSLEDAMNRVREMQLQLSWDVRLRIAVGIIKGLQYLHFKCMPRVFHYNLKPSNVMLDAEFEPRLADCGLAVLIPNLNTAASGYSAPECFQNCRYTDKCDIFSFGVILGVLLTGRDPTDPFFTEAATGGSLGRWLQHLQEAGEAREALDKSILGEEVEEDEMLMAVRIAVVCQSDLPSDRPSSDELVPMLTQLHSF</sequence>
<dbReference type="Gene3D" id="3.30.200.20">
    <property type="entry name" value="Phosphorylase Kinase, domain 1"/>
    <property type="match status" value="1"/>
</dbReference>
<reference evidence="4" key="1">
    <citation type="submission" date="2022-12" db="EMBL/GenBank/DDBJ databases">
        <title>Draft genome assemblies for two species of Escallonia (Escalloniales).</title>
        <authorList>
            <person name="Chanderbali A."/>
            <person name="Dervinis C."/>
            <person name="Anghel I."/>
            <person name="Soltis D."/>
            <person name="Soltis P."/>
            <person name="Zapata F."/>
        </authorList>
    </citation>
    <scope>NUCLEOTIDE SEQUENCE</scope>
    <source>
        <strain evidence="4">UCBG92.1500</strain>
        <tissue evidence="4">Leaf</tissue>
    </source>
</reference>
<evidence type="ECO:0000259" key="3">
    <source>
        <dbReference type="PROSITE" id="PS50011"/>
    </source>
</evidence>
<dbReference type="Gene3D" id="1.10.510.10">
    <property type="entry name" value="Transferase(Phosphotransferase) domain 1"/>
    <property type="match status" value="1"/>
</dbReference>
<evidence type="ECO:0000313" key="4">
    <source>
        <dbReference type="EMBL" id="KAK2970588.1"/>
    </source>
</evidence>
<comment type="caution">
    <text evidence="4">The sequence shown here is derived from an EMBL/GenBank/DDBJ whole genome shotgun (WGS) entry which is preliminary data.</text>
</comment>
<dbReference type="Pfam" id="PF00069">
    <property type="entry name" value="Pkinase"/>
    <property type="match status" value="1"/>
</dbReference>
<dbReference type="PROSITE" id="PS50011">
    <property type="entry name" value="PROTEIN_KINASE_DOM"/>
    <property type="match status" value="1"/>
</dbReference>
<proteinExistence type="predicted"/>
<feature type="domain" description="Protein kinase" evidence="3">
    <location>
        <begin position="115"/>
        <end position="396"/>
    </location>
</feature>
<dbReference type="PANTHER" id="PTHR48055">
    <property type="entry name" value="LEUCINE-RICH REPEAT RECEPTOR PROTEIN KINASE EMS1"/>
    <property type="match status" value="1"/>
</dbReference>
<dbReference type="FunFam" id="3.30.200.20:FF:000669">
    <property type="entry name" value="Inactive leucine-rich repeat receptor-like protein kinase CORYNE"/>
    <property type="match status" value="1"/>
</dbReference>
<dbReference type="PANTHER" id="PTHR48055:SF22">
    <property type="entry name" value="LEUCINE-RICH REPEAT RECEPTOR-LIKE SERINE_THREONINE_TYROSINE-PROTEIN KINASE SOBIR1"/>
    <property type="match status" value="1"/>
</dbReference>
<keyword evidence="1" id="KW-0472">Membrane</keyword>
<dbReference type="EMBL" id="JAVXUO010002686">
    <property type="protein sequence ID" value="KAK2970588.1"/>
    <property type="molecule type" value="Genomic_DNA"/>
</dbReference>
<dbReference type="InterPro" id="IPR000719">
    <property type="entry name" value="Prot_kinase_dom"/>
</dbReference>
<keyword evidence="1" id="KW-1133">Transmembrane helix</keyword>
<dbReference type="GO" id="GO:0005524">
    <property type="term" value="F:ATP binding"/>
    <property type="evidence" value="ECO:0007669"/>
    <property type="project" value="InterPro"/>
</dbReference>
<evidence type="ECO:0000256" key="1">
    <source>
        <dbReference type="SAM" id="Phobius"/>
    </source>
</evidence>
<accession>A0AA88U3F6</accession>
<dbReference type="GO" id="GO:0004672">
    <property type="term" value="F:protein kinase activity"/>
    <property type="evidence" value="ECO:0007669"/>
    <property type="project" value="InterPro"/>
</dbReference>
<keyword evidence="1" id="KW-0812">Transmembrane</keyword>
<feature type="transmembrane region" description="Helical" evidence="1">
    <location>
        <begin position="56"/>
        <end position="86"/>
    </location>
</feature>
<dbReference type="InterPro" id="IPR051564">
    <property type="entry name" value="LRR_receptor-like_kinase"/>
</dbReference>
<name>A0AA88U3F6_9ASTE</name>
<dbReference type="Proteomes" id="UP001187471">
    <property type="component" value="Unassembled WGS sequence"/>
</dbReference>
<keyword evidence="2" id="KW-0732">Signal</keyword>
<dbReference type="CDD" id="cd14066">
    <property type="entry name" value="STKc_IRAK"/>
    <property type="match status" value="1"/>
</dbReference>
<protein>
    <recommendedName>
        <fullName evidence="3">Protein kinase domain-containing protein</fullName>
    </recommendedName>
</protein>
<evidence type="ECO:0000256" key="2">
    <source>
        <dbReference type="SAM" id="SignalP"/>
    </source>
</evidence>
<gene>
    <name evidence="4" type="ORF">RJ640_011777</name>
</gene>
<evidence type="ECO:0000313" key="5">
    <source>
        <dbReference type="Proteomes" id="UP001187471"/>
    </source>
</evidence>
<dbReference type="SUPFAM" id="SSF56112">
    <property type="entry name" value="Protein kinase-like (PK-like)"/>
    <property type="match status" value="1"/>
</dbReference>